<dbReference type="PROSITE" id="PS51755">
    <property type="entry name" value="OMPR_PHOB"/>
    <property type="match status" value="1"/>
</dbReference>
<name>A0A562VCB3_9ACTN</name>
<evidence type="ECO:0000259" key="6">
    <source>
        <dbReference type="PROSITE" id="PS51755"/>
    </source>
</evidence>
<dbReference type="RefSeq" id="WP_147134342.1">
    <property type="nucleotide sequence ID" value="NZ_BAABIJ010000001.1"/>
</dbReference>
<dbReference type="SUPFAM" id="SSF46894">
    <property type="entry name" value="C-terminal effector domain of the bipartite response regulators"/>
    <property type="match status" value="1"/>
</dbReference>
<dbReference type="SUPFAM" id="SSF48452">
    <property type="entry name" value="TPR-like"/>
    <property type="match status" value="2"/>
</dbReference>
<keyword evidence="4" id="KW-0804">Transcription</keyword>
<dbReference type="InterPro" id="IPR036388">
    <property type="entry name" value="WH-like_DNA-bd_sf"/>
</dbReference>
<dbReference type="InterPro" id="IPR003593">
    <property type="entry name" value="AAA+_ATPase"/>
</dbReference>
<proteinExistence type="inferred from homology"/>
<comment type="similarity">
    <text evidence="1">Belongs to the AfsR/DnrI/RedD regulatory family.</text>
</comment>
<evidence type="ECO:0000256" key="5">
    <source>
        <dbReference type="PROSITE-ProRule" id="PRU01091"/>
    </source>
</evidence>
<evidence type="ECO:0000313" key="7">
    <source>
        <dbReference type="EMBL" id="TWJ15519.1"/>
    </source>
</evidence>
<dbReference type="InterPro" id="IPR001867">
    <property type="entry name" value="OmpR/PhoB-type_DNA-bd"/>
</dbReference>
<dbReference type="SMART" id="SM01043">
    <property type="entry name" value="BTAD"/>
    <property type="match status" value="1"/>
</dbReference>
<evidence type="ECO:0000313" key="8">
    <source>
        <dbReference type="Proteomes" id="UP000321617"/>
    </source>
</evidence>
<dbReference type="InterPro" id="IPR002182">
    <property type="entry name" value="NB-ARC"/>
</dbReference>
<keyword evidence="3 5" id="KW-0238">DNA-binding</keyword>
<dbReference type="Gene3D" id="3.40.50.300">
    <property type="entry name" value="P-loop containing nucleotide triphosphate hydrolases"/>
    <property type="match status" value="1"/>
</dbReference>
<protein>
    <submittedName>
        <fullName evidence="7">DNA-binding SARP family transcriptional activator</fullName>
    </submittedName>
</protein>
<dbReference type="AlphaFoldDB" id="A0A562VCB3"/>
<dbReference type="InterPro" id="IPR019734">
    <property type="entry name" value="TPR_rpt"/>
</dbReference>
<evidence type="ECO:0000256" key="3">
    <source>
        <dbReference type="ARBA" id="ARBA00023125"/>
    </source>
</evidence>
<dbReference type="GO" id="GO:0003677">
    <property type="term" value="F:DNA binding"/>
    <property type="evidence" value="ECO:0007669"/>
    <property type="project" value="UniProtKB-UniRule"/>
</dbReference>
<dbReference type="Gene3D" id="1.25.40.10">
    <property type="entry name" value="Tetratricopeptide repeat domain"/>
    <property type="match status" value="2"/>
</dbReference>
<dbReference type="GO" id="GO:0000160">
    <property type="term" value="P:phosphorelay signal transduction system"/>
    <property type="evidence" value="ECO:0007669"/>
    <property type="project" value="InterPro"/>
</dbReference>
<dbReference type="PRINTS" id="PR00364">
    <property type="entry name" value="DISEASERSIST"/>
</dbReference>
<feature type="domain" description="OmpR/PhoB-type" evidence="6">
    <location>
        <begin position="1"/>
        <end position="91"/>
    </location>
</feature>
<sequence>MDFRVLGNVEVSEASGAPVSLPGKRVRALLAVLLLDAGRTVPVSRIADALWEQPPITAVRQVQHCVSLLRKALQGSGTGLLTEASGYRLLTAPEDTVDVIVFEDLVARARRSMPDRPGEAVDLWRSALALWRGNALADVCHAELVHRAAYLDEQRVVATEECLAAQLELGRHREAIAELTSLTSGFPLRERPTELLIRALRACGRRIEALDVYQAFRGRLNEELGLDPGERLNRLHRELLRGDDTGGEVRTAAPVALPAMPAPAELPGDLASFTGRQPVLRELTKHVEDAGGTVAVVHGIAGCGKTTLAVRFAHSVADRFPDGALYVNLRAHGPSPALQPFAALSQLMRSLGVAPGLQPQDTDELAGRFRSTVAGRRLLILLDDAADAEQVLPLLPGTPGCLVLITSRAELPGLAGRTDALSVPLGPFEPWESVSLLRTFVDGGRLGDEATLRRVAGLCSGLPVALRLVGERLRRDRRLTTTVLATELAGPDRLDRLRLPGDPGIRSAFDASYRALPERLRSLWRILAVAPVETVNVHTAARLADWPEPQADAALERLATAHLLEVTDTGVYRFHVLLRMFAIERADVEDPVESREAAARRLLDWYVSRVDAAYQTLSPEFPPIRRPVERSRLFATKPAAMGWLHEESANLVECGRYAERRGLPHCWQLTVGMTNWWVSRGSRPDWVRSLGAVLAMAQRIGDREGQWRVNHGLGLAHYLAGNFVASRTHFRKAISLTQLLGRARDGLWSHSILAELELEHGRYADASHTLHRAIAMLPNNRRLPRLEATLHRNLGYLRLKTGRAAEALEPLRKANVLLSGISADVCRSYVELALGEAHQALGRPVLANRHLRQGLRLLENDHNRRLRGHAHLRLGAFLLEHGDPAEARTHLEVLLEQPELVNAEDVAEARKLLARSADPPG</sequence>
<dbReference type="Gene3D" id="1.10.10.10">
    <property type="entry name" value="Winged helix-like DNA-binding domain superfamily/Winged helix DNA-binding domain"/>
    <property type="match status" value="1"/>
</dbReference>
<dbReference type="InterPro" id="IPR027417">
    <property type="entry name" value="P-loop_NTPase"/>
</dbReference>
<dbReference type="PANTHER" id="PTHR35807:SF1">
    <property type="entry name" value="TRANSCRIPTIONAL REGULATOR REDD"/>
    <property type="match status" value="1"/>
</dbReference>
<gene>
    <name evidence="7" type="ORF">LX16_1230</name>
</gene>
<organism evidence="7 8">
    <name type="scientific">Stackebrandtia albiflava</name>
    <dbReference type="NCBI Taxonomy" id="406432"/>
    <lineage>
        <taxon>Bacteria</taxon>
        <taxon>Bacillati</taxon>
        <taxon>Actinomycetota</taxon>
        <taxon>Actinomycetes</taxon>
        <taxon>Glycomycetales</taxon>
        <taxon>Glycomycetaceae</taxon>
        <taxon>Stackebrandtia</taxon>
    </lineage>
</organism>
<dbReference type="SUPFAM" id="SSF52540">
    <property type="entry name" value="P-loop containing nucleoside triphosphate hydrolases"/>
    <property type="match status" value="1"/>
</dbReference>
<dbReference type="InterPro" id="IPR011990">
    <property type="entry name" value="TPR-like_helical_dom_sf"/>
</dbReference>
<dbReference type="Pfam" id="PF00931">
    <property type="entry name" value="NB-ARC"/>
    <property type="match status" value="1"/>
</dbReference>
<evidence type="ECO:0000256" key="2">
    <source>
        <dbReference type="ARBA" id="ARBA00023015"/>
    </source>
</evidence>
<dbReference type="InterPro" id="IPR051677">
    <property type="entry name" value="AfsR-DnrI-RedD_regulator"/>
</dbReference>
<dbReference type="InterPro" id="IPR016032">
    <property type="entry name" value="Sig_transdc_resp-reg_C-effctor"/>
</dbReference>
<dbReference type="CDD" id="cd15831">
    <property type="entry name" value="BTAD"/>
    <property type="match status" value="1"/>
</dbReference>
<dbReference type="EMBL" id="VLLL01000005">
    <property type="protein sequence ID" value="TWJ15519.1"/>
    <property type="molecule type" value="Genomic_DNA"/>
</dbReference>
<comment type="caution">
    <text evidence="7">The sequence shown here is derived from an EMBL/GenBank/DDBJ whole genome shotgun (WGS) entry which is preliminary data.</text>
</comment>
<dbReference type="InterPro" id="IPR005158">
    <property type="entry name" value="BTAD"/>
</dbReference>
<dbReference type="OrthoDB" id="7628974at2"/>
<dbReference type="PANTHER" id="PTHR35807">
    <property type="entry name" value="TRANSCRIPTIONAL REGULATOR REDD-RELATED"/>
    <property type="match status" value="1"/>
</dbReference>
<dbReference type="Proteomes" id="UP000321617">
    <property type="component" value="Unassembled WGS sequence"/>
</dbReference>
<feature type="DNA-binding region" description="OmpR/PhoB-type" evidence="5">
    <location>
        <begin position="1"/>
        <end position="91"/>
    </location>
</feature>
<dbReference type="SMART" id="SM00028">
    <property type="entry name" value="TPR"/>
    <property type="match status" value="4"/>
</dbReference>
<dbReference type="GO" id="GO:0006355">
    <property type="term" value="P:regulation of DNA-templated transcription"/>
    <property type="evidence" value="ECO:0007669"/>
    <property type="project" value="InterPro"/>
</dbReference>
<keyword evidence="8" id="KW-1185">Reference proteome</keyword>
<dbReference type="SMART" id="SM00862">
    <property type="entry name" value="Trans_reg_C"/>
    <property type="match status" value="1"/>
</dbReference>
<reference evidence="7 8" key="1">
    <citation type="journal article" date="2013" name="Stand. Genomic Sci.">
        <title>Genomic Encyclopedia of Type Strains, Phase I: The one thousand microbial genomes (KMG-I) project.</title>
        <authorList>
            <person name="Kyrpides N.C."/>
            <person name="Woyke T."/>
            <person name="Eisen J.A."/>
            <person name="Garrity G."/>
            <person name="Lilburn T.G."/>
            <person name="Beck B.J."/>
            <person name="Whitman W.B."/>
            <person name="Hugenholtz P."/>
            <person name="Klenk H.P."/>
        </authorList>
    </citation>
    <scope>NUCLEOTIDE SEQUENCE [LARGE SCALE GENOMIC DNA]</scope>
    <source>
        <strain evidence="7 8">DSM 45044</strain>
    </source>
</reference>
<dbReference type="GO" id="GO:0043531">
    <property type="term" value="F:ADP binding"/>
    <property type="evidence" value="ECO:0007669"/>
    <property type="project" value="InterPro"/>
</dbReference>
<evidence type="ECO:0000256" key="4">
    <source>
        <dbReference type="ARBA" id="ARBA00023163"/>
    </source>
</evidence>
<dbReference type="Pfam" id="PF03704">
    <property type="entry name" value="BTAD"/>
    <property type="match status" value="1"/>
</dbReference>
<evidence type="ECO:0000256" key="1">
    <source>
        <dbReference type="ARBA" id="ARBA00005820"/>
    </source>
</evidence>
<dbReference type="SMART" id="SM00382">
    <property type="entry name" value="AAA"/>
    <property type="match status" value="1"/>
</dbReference>
<keyword evidence="2" id="KW-0805">Transcription regulation</keyword>
<accession>A0A562VCB3</accession>